<keyword evidence="2" id="KW-1185">Reference proteome</keyword>
<gene>
    <name evidence="1" type="ORF">K3174_09865</name>
</gene>
<organism evidence="1 2">
    <name type="scientific">Qipengyuania qiaonensis</name>
    <dbReference type="NCBI Taxonomy" id="2867240"/>
    <lineage>
        <taxon>Bacteria</taxon>
        <taxon>Pseudomonadati</taxon>
        <taxon>Pseudomonadota</taxon>
        <taxon>Alphaproteobacteria</taxon>
        <taxon>Sphingomonadales</taxon>
        <taxon>Erythrobacteraceae</taxon>
        <taxon>Qipengyuania</taxon>
    </lineage>
</organism>
<dbReference type="Proteomes" id="UP000755104">
    <property type="component" value="Unassembled WGS sequence"/>
</dbReference>
<sequence length="51" mass="5445">MPTEVKMLDGLAQPMGEGVFVLCQTDAERGPQSVVVTLEDLQQIIDANEGA</sequence>
<dbReference type="EMBL" id="JAIGNO010000005">
    <property type="protein sequence ID" value="MBX7482841.1"/>
    <property type="molecule type" value="Genomic_DNA"/>
</dbReference>
<protein>
    <submittedName>
        <fullName evidence="1">Uncharacterized protein</fullName>
    </submittedName>
</protein>
<proteinExistence type="predicted"/>
<accession>A0ABS7J6E0</accession>
<comment type="caution">
    <text evidence="1">The sequence shown here is derived from an EMBL/GenBank/DDBJ whole genome shotgun (WGS) entry which is preliminary data.</text>
</comment>
<evidence type="ECO:0000313" key="1">
    <source>
        <dbReference type="EMBL" id="MBX7482841.1"/>
    </source>
</evidence>
<dbReference type="RefSeq" id="WP_221558098.1">
    <property type="nucleotide sequence ID" value="NZ_JAIGNO010000005.1"/>
</dbReference>
<evidence type="ECO:0000313" key="2">
    <source>
        <dbReference type="Proteomes" id="UP000755104"/>
    </source>
</evidence>
<name>A0ABS7J6E0_9SPHN</name>
<reference evidence="1 2" key="1">
    <citation type="submission" date="2021-08" db="EMBL/GenBank/DDBJ databases">
        <title>Comparative Genomics Analysis of the Genus Qipengyuania Reveals Extensive Genetic Diversity and Metabolic Versatility, Including the Description of Fifteen Novel Species.</title>
        <authorList>
            <person name="Liu Y."/>
        </authorList>
    </citation>
    <scope>NUCLEOTIDE SEQUENCE [LARGE SCALE GENOMIC DNA]</scope>
    <source>
        <strain evidence="1 2">6D47A</strain>
    </source>
</reference>